<sequence length="156" mass="15978">MLLRLFCVIGFVYGFAPIVNRLPSSPNRIIAVRASENEESTELAIYGGLGSAASLVVFISEFKLKTTGCGLPAGPGGLYGAVEGISYLAIVGIIGASITTKIKTGKGLPPGPFGLLGAAEGLAYLAALTGIIVLFLQIQEYGYIPNAVPVEGGVCS</sequence>
<proteinExistence type="predicted"/>
<feature type="transmembrane region" description="Helical" evidence="1">
    <location>
        <begin position="45"/>
        <end position="64"/>
    </location>
</feature>
<dbReference type="EMBL" id="HBIJ01023041">
    <property type="protein sequence ID" value="CAE0374331.1"/>
    <property type="molecule type" value="Transcribed_RNA"/>
</dbReference>
<name>A0A7S3K5U6_9STRA</name>
<evidence type="ECO:0000256" key="1">
    <source>
        <dbReference type="SAM" id="Phobius"/>
    </source>
</evidence>
<keyword evidence="1" id="KW-0812">Transmembrane</keyword>
<dbReference type="PANTHER" id="PTHR37231">
    <property type="entry name" value="EXPRESSED PROTEIN"/>
    <property type="match status" value="1"/>
</dbReference>
<organism evidence="2">
    <name type="scientific">Aureoumbra lagunensis</name>
    <dbReference type="NCBI Taxonomy" id="44058"/>
    <lineage>
        <taxon>Eukaryota</taxon>
        <taxon>Sar</taxon>
        <taxon>Stramenopiles</taxon>
        <taxon>Ochrophyta</taxon>
        <taxon>Pelagophyceae</taxon>
        <taxon>Pelagomonadales</taxon>
        <taxon>Aureoumbra</taxon>
    </lineage>
</organism>
<keyword evidence="1" id="KW-0472">Membrane</keyword>
<evidence type="ECO:0000313" key="2">
    <source>
        <dbReference type="EMBL" id="CAE0374331.1"/>
    </source>
</evidence>
<feature type="transmembrane region" description="Helical" evidence="1">
    <location>
        <begin position="76"/>
        <end position="98"/>
    </location>
</feature>
<gene>
    <name evidence="2" type="ORF">ALAG00032_LOCUS15134</name>
</gene>
<accession>A0A7S3K5U6</accession>
<keyword evidence="1" id="KW-1133">Transmembrane helix</keyword>
<dbReference type="AlphaFoldDB" id="A0A7S3K5U6"/>
<dbReference type="PANTHER" id="PTHR37231:SF2">
    <property type="entry name" value="EXPRESSED PROTEIN"/>
    <property type="match status" value="1"/>
</dbReference>
<reference evidence="2" key="1">
    <citation type="submission" date="2021-01" db="EMBL/GenBank/DDBJ databases">
        <authorList>
            <person name="Corre E."/>
            <person name="Pelletier E."/>
            <person name="Niang G."/>
            <person name="Scheremetjew M."/>
            <person name="Finn R."/>
            <person name="Kale V."/>
            <person name="Holt S."/>
            <person name="Cochrane G."/>
            <person name="Meng A."/>
            <person name="Brown T."/>
            <person name="Cohen L."/>
        </authorList>
    </citation>
    <scope>NUCLEOTIDE SEQUENCE</scope>
    <source>
        <strain evidence="2">CCMP1510</strain>
    </source>
</reference>
<protein>
    <submittedName>
        <fullName evidence="2">Uncharacterized protein</fullName>
    </submittedName>
</protein>
<feature type="transmembrane region" description="Helical" evidence="1">
    <location>
        <begin position="113"/>
        <end position="136"/>
    </location>
</feature>